<dbReference type="PANTHER" id="PTHR21723">
    <property type="entry name" value="RESISTANCE TO INHIBITORS OF CHOLINESTERASE PROTEIN 3 RIC3"/>
    <property type="match status" value="1"/>
</dbReference>
<name>A0AAZ1XC33_OREAU</name>
<evidence type="ECO:0000256" key="1">
    <source>
        <dbReference type="SAM" id="MobiDB-lite"/>
    </source>
</evidence>
<evidence type="ECO:0000313" key="5">
    <source>
        <dbReference type="Proteomes" id="UP000472276"/>
    </source>
</evidence>
<reference evidence="4" key="3">
    <citation type="submission" date="2025-09" db="UniProtKB">
        <authorList>
            <consortium name="Ensembl"/>
        </authorList>
    </citation>
    <scope>IDENTIFICATION</scope>
</reference>
<proteinExistence type="predicted"/>
<dbReference type="PANTHER" id="PTHR21723:SF4">
    <property type="entry name" value="ZGC:92489"/>
    <property type="match status" value="1"/>
</dbReference>
<sequence>MAMSTFQKVTLATCLVLCVALLLPKMLLSRGRKDAAERPEGSGRFPPMLHRQMAPESRGQRAAGSGASRAHNTEAIGRGKGAGTGAGAGAGGKSNLAGQIIPVYGFGILLYILYILFKITSKGSSKPAEGRFPASRSENLKRKITDFQLAQLQEKLRETELVMEKIVSKAHHSPNRVKGVMADQEESLLQQLTEITQMMQEGQLVEGMAPEKKPQDDWKDYPEEPHPYWEHSHCCCKEHHHSPQTEAERTEGDGADLLENLPADVTGGDVVEEAEDLSKRAARESDLTAASREDVGLESDLGKTEEEDMHEHRKELGQIDLGVPEEEMVGVLKELELTLRMTSVLEQEKIEDLAQPADSEMACSLVRRRNKRRRAKKDTN</sequence>
<dbReference type="GO" id="GO:0043005">
    <property type="term" value="C:neuron projection"/>
    <property type="evidence" value="ECO:0007669"/>
    <property type="project" value="TreeGrafter"/>
</dbReference>
<dbReference type="GO" id="GO:0045202">
    <property type="term" value="C:synapse"/>
    <property type="evidence" value="ECO:0007669"/>
    <property type="project" value="GOC"/>
</dbReference>
<feature type="compositionally biased region" description="Low complexity" evidence="1">
    <location>
        <begin position="60"/>
        <end position="70"/>
    </location>
</feature>
<evidence type="ECO:0000256" key="2">
    <source>
        <dbReference type="SAM" id="Phobius"/>
    </source>
</evidence>
<dbReference type="Proteomes" id="UP000472276">
    <property type="component" value="Unassembled WGS sequence"/>
</dbReference>
<accession>A0AAZ1XC33</accession>
<feature type="transmembrane region" description="Helical" evidence="2">
    <location>
        <begin position="96"/>
        <end position="117"/>
    </location>
</feature>
<dbReference type="Pfam" id="PF15361">
    <property type="entry name" value="RIC3"/>
    <property type="match status" value="1"/>
</dbReference>
<keyword evidence="2" id="KW-0472">Membrane</keyword>
<feature type="region of interest" description="Disordered" evidence="1">
    <location>
        <begin position="278"/>
        <end position="315"/>
    </location>
</feature>
<protein>
    <recommendedName>
        <fullName evidence="3">Resistance to inhibitors of cholinesterase protein 3 N-terminal domain-containing protein</fullName>
    </recommendedName>
</protein>
<organism evidence="4 5">
    <name type="scientific">Oreochromis aureus</name>
    <name type="common">Israeli tilapia</name>
    <name type="synonym">Chromis aureus</name>
    <dbReference type="NCBI Taxonomy" id="47969"/>
    <lineage>
        <taxon>Eukaryota</taxon>
        <taxon>Metazoa</taxon>
        <taxon>Chordata</taxon>
        <taxon>Craniata</taxon>
        <taxon>Vertebrata</taxon>
        <taxon>Euteleostomi</taxon>
        <taxon>Actinopterygii</taxon>
        <taxon>Neopterygii</taxon>
        <taxon>Teleostei</taxon>
        <taxon>Neoteleostei</taxon>
        <taxon>Acanthomorphata</taxon>
        <taxon>Ovalentaria</taxon>
        <taxon>Cichlomorphae</taxon>
        <taxon>Cichliformes</taxon>
        <taxon>Cichlidae</taxon>
        <taxon>African cichlids</taxon>
        <taxon>Pseudocrenilabrinae</taxon>
        <taxon>Oreochromini</taxon>
        <taxon>Oreochromis</taxon>
    </lineage>
</organism>
<gene>
    <name evidence="4" type="primary">RIC3</name>
</gene>
<dbReference type="GO" id="GO:0007271">
    <property type="term" value="P:synaptic transmission, cholinergic"/>
    <property type="evidence" value="ECO:0007669"/>
    <property type="project" value="TreeGrafter"/>
</dbReference>
<evidence type="ECO:0000313" key="4">
    <source>
        <dbReference type="Ensembl" id="ENSOABP00000065223.1"/>
    </source>
</evidence>
<reference evidence="5" key="1">
    <citation type="submission" date="2020-03" db="EMBL/GenBank/DDBJ databases">
        <title>Evolution of repeat sequences and sex chromosomes of tilapia species revealed by chromosome-level genomes.</title>
        <authorList>
            <person name="Xu L."/>
            <person name="Tao W."/>
            <person name="Wang D."/>
            <person name="Zhou Q."/>
        </authorList>
    </citation>
    <scope>NUCLEOTIDE SEQUENCE [LARGE SCALE GENOMIC DNA]</scope>
    <source>
        <strain evidence="5">Israel</strain>
    </source>
</reference>
<dbReference type="GO" id="GO:0043025">
    <property type="term" value="C:neuronal cell body"/>
    <property type="evidence" value="ECO:0007669"/>
    <property type="project" value="TreeGrafter"/>
</dbReference>
<dbReference type="GO" id="GO:0034394">
    <property type="term" value="P:protein localization to cell surface"/>
    <property type="evidence" value="ECO:0007669"/>
    <property type="project" value="TreeGrafter"/>
</dbReference>
<keyword evidence="2" id="KW-0812">Transmembrane</keyword>
<keyword evidence="5" id="KW-1185">Reference proteome</keyword>
<dbReference type="Ensembl" id="ENSOABT00000070281.1">
    <property type="protein sequence ID" value="ENSOABP00000065223.1"/>
    <property type="gene ID" value="ENSOABG00000037920.1"/>
</dbReference>
<evidence type="ECO:0000259" key="3">
    <source>
        <dbReference type="Pfam" id="PF15361"/>
    </source>
</evidence>
<keyword evidence="2" id="KW-1133">Transmembrane helix</keyword>
<feature type="region of interest" description="Disordered" evidence="1">
    <location>
        <begin position="33"/>
        <end position="89"/>
    </location>
</feature>
<feature type="compositionally biased region" description="Gly residues" evidence="1">
    <location>
        <begin position="78"/>
        <end position="89"/>
    </location>
</feature>
<feature type="domain" description="Resistance to inhibitors of cholinesterase protein 3 N-terminal" evidence="3">
    <location>
        <begin position="15"/>
        <end position="168"/>
    </location>
</feature>
<reference evidence="4" key="2">
    <citation type="submission" date="2025-08" db="UniProtKB">
        <authorList>
            <consortium name="Ensembl"/>
        </authorList>
    </citation>
    <scope>IDENTIFICATION</scope>
</reference>
<dbReference type="InterPro" id="IPR026160">
    <property type="entry name" value="Ric3"/>
</dbReference>
<dbReference type="AlphaFoldDB" id="A0AAZ1XC33"/>
<dbReference type="InterPro" id="IPR032763">
    <property type="entry name" value="RIC3_N"/>
</dbReference>